<dbReference type="InterPro" id="IPR018356">
    <property type="entry name" value="Tscrpt_reg_HTH_DeoR_CS"/>
</dbReference>
<dbReference type="InterPro" id="IPR036390">
    <property type="entry name" value="WH_DNA-bd_sf"/>
</dbReference>
<dbReference type="InterPro" id="IPR014036">
    <property type="entry name" value="DeoR-like_C"/>
</dbReference>
<dbReference type="InterPro" id="IPR036388">
    <property type="entry name" value="WH-like_DNA-bd_sf"/>
</dbReference>
<accession>A0A840LBK2</accession>
<dbReference type="SUPFAM" id="SSF46785">
    <property type="entry name" value="Winged helix' DNA-binding domain"/>
    <property type="match status" value="1"/>
</dbReference>
<keyword evidence="7" id="KW-1185">Reference proteome</keyword>
<sequence length="261" mass="27699">MHKAPMWTPERHERIIALLHQRQRLTTDAFAAELGVSKETIRRDLIELEHSGKLSRVHGGAVPCSAAPEASYAERTALFLPEKRAIAAAAAGLIAPGQSCFIDAGSTTHALAQALQNARDLLIVTNSIAVASSLRGHAGLQVHLLGGSMARDVPATCGEATLAEIARYRLDWAIASPTALHPEQGAMDYDWQEAAVARAMIAQAGRTLLLADANKLGGSSRVQVCSSQHIDCLVTDARADQALLDRLGQAGVKRIVRAGLA</sequence>
<dbReference type="PANTHER" id="PTHR30363">
    <property type="entry name" value="HTH-TYPE TRANSCRIPTIONAL REGULATOR SRLR-RELATED"/>
    <property type="match status" value="1"/>
</dbReference>
<dbReference type="Gene3D" id="3.40.50.1360">
    <property type="match status" value="1"/>
</dbReference>
<dbReference type="GO" id="GO:0003677">
    <property type="term" value="F:DNA binding"/>
    <property type="evidence" value="ECO:0007669"/>
    <property type="project" value="UniProtKB-KW"/>
</dbReference>
<dbReference type="PANTHER" id="PTHR30363:SF4">
    <property type="entry name" value="GLYCEROL-3-PHOSPHATE REGULON REPRESSOR"/>
    <property type="match status" value="1"/>
</dbReference>
<dbReference type="RefSeq" id="WP_246448560.1">
    <property type="nucleotide sequence ID" value="NZ_JACHLP010000010.1"/>
</dbReference>
<reference evidence="6 7" key="1">
    <citation type="submission" date="2020-08" db="EMBL/GenBank/DDBJ databases">
        <title>Functional genomics of gut bacteria from endangered species of beetles.</title>
        <authorList>
            <person name="Carlos-Shanley C."/>
        </authorList>
    </citation>
    <scope>NUCLEOTIDE SEQUENCE [LARGE SCALE GENOMIC DNA]</scope>
    <source>
        <strain evidence="6 7">S00239</strain>
    </source>
</reference>
<dbReference type="Pfam" id="PF00455">
    <property type="entry name" value="DeoRC"/>
    <property type="match status" value="1"/>
</dbReference>
<keyword evidence="4" id="KW-0804">Transcription</keyword>
<evidence type="ECO:0000313" key="7">
    <source>
        <dbReference type="Proteomes" id="UP000562027"/>
    </source>
</evidence>
<name>A0A840LBK2_9BURK</name>
<dbReference type="InterPro" id="IPR001034">
    <property type="entry name" value="DeoR_HTH"/>
</dbReference>
<keyword evidence="1" id="KW-0678">Repressor</keyword>
<keyword evidence="2" id="KW-0805">Transcription regulation</keyword>
<dbReference type="Proteomes" id="UP000562027">
    <property type="component" value="Unassembled WGS sequence"/>
</dbReference>
<comment type="caution">
    <text evidence="6">The sequence shown here is derived from an EMBL/GenBank/DDBJ whole genome shotgun (WGS) entry which is preliminary data.</text>
</comment>
<dbReference type="PROSITE" id="PS00894">
    <property type="entry name" value="HTH_DEOR_1"/>
    <property type="match status" value="1"/>
</dbReference>
<evidence type="ECO:0000256" key="2">
    <source>
        <dbReference type="ARBA" id="ARBA00023015"/>
    </source>
</evidence>
<dbReference type="InterPro" id="IPR050313">
    <property type="entry name" value="Carb_Metab_HTH_regulators"/>
</dbReference>
<dbReference type="GO" id="GO:0003700">
    <property type="term" value="F:DNA-binding transcription factor activity"/>
    <property type="evidence" value="ECO:0007669"/>
    <property type="project" value="InterPro"/>
</dbReference>
<keyword evidence="3" id="KW-0238">DNA-binding</keyword>
<evidence type="ECO:0000259" key="5">
    <source>
        <dbReference type="PROSITE" id="PS51000"/>
    </source>
</evidence>
<proteinExistence type="predicted"/>
<evidence type="ECO:0000256" key="1">
    <source>
        <dbReference type="ARBA" id="ARBA00022491"/>
    </source>
</evidence>
<dbReference type="SMART" id="SM01134">
    <property type="entry name" value="DeoRC"/>
    <property type="match status" value="1"/>
</dbReference>
<dbReference type="AlphaFoldDB" id="A0A840LBK2"/>
<dbReference type="PRINTS" id="PR00037">
    <property type="entry name" value="HTHLACR"/>
</dbReference>
<evidence type="ECO:0000256" key="3">
    <source>
        <dbReference type="ARBA" id="ARBA00023125"/>
    </source>
</evidence>
<dbReference type="InterPro" id="IPR037171">
    <property type="entry name" value="NagB/RpiA_transferase-like"/>
</dbReference>
<dbReference type="PROSITE" id="PS51000">
    <property type="entry name" value="HTH_DEOR_2"/>
    <property type="match status" value="1"/>
</dbReference>
<dbReference type="Pfam" id="PF08220">
    <property type="entry name" value="HTH_DeoR"/>
    <property type="match status" value="1"/>
</dbReference>
<protein>
    <submittedName>
        <fullName evidence="6">DeoR/GlpR family transcriptional regulator of sugar metabolism</fullName>
    </submittedName>
</protein>
<organism evidence="6 7">
    <name type="scientific">Roseateles oligotrophus</name>
    <dbReference type="NCBI Taxonomy" id="1769250"/>
    <lineage>
        <taxon>Bacteria</taxon>
        <taxon>Pseudomonadati</taxon>
        <taxon>Pseudomonadota</taxon>
        <taxon>Betaproteobacteria</taxon>
        <taxon>Burkholderiales</taxon>
        <taxon>Sphaerotilaceae</taxon>
        <taxon>Roseateles</taxon>
    </lineage>
</organism>
<gene>
    <name evidence="6" type="ORF">HNP55_004088</name>
</gene>
<evidence type="ECO:0000256" key="4">
    <source>
        <dbReference type="ARBA" id="ARBA00023163"/>
    </source>
</evidence>
<dbReference type="SMART" id="SM00420">
    <property type="entry name" value="HTH_DEOR"/>
    <property type="match status" value="1"/>
</dbReference>
<dbReference type="SUPFAM" id="SSF100950">
    <property type="entry name" value="NagB/RpiA/CoA transferase-like"/>
    <property type="match status" value="1"/>
</dbReference>
<feature type="domain" description="HTH deoR-type" evidence="5">
    <location>
        <begin position="8"/>
        <end position="63"/>
    </location>
</feature>
<evidence type="ECO:0000313" key="6">
    <source>
        <dbReference type="EMBL" id="MBB4845536.1"/>
    </source>
</evidence>
<dbReference type="EMBL" id="JACHLP010000010">
    <property type="protein sequence ID" value="MBB4845536.1"/>
    <property type="molecule type" value="Genomic_DNA"/>
</dbReference>
<dbReference type="Gene3D" id="1.10.10.10">
    <property type="entry name" value="Winged helix-like DNA-binding domain superfamily/Winged helix DNA-binding domain"/>
    <property type="match status" value="1"/>
</dbReference>